<keyword evidence="5" id="KW-0539">Nucleus</keyword>
<dbReference type="PANTHER" id="PTHR31001">
    <property type="entry name" value="UNCHARACTERIZED TRANSCRIPTIONAL REGULATORY PROTEIN"/>
    <property type="match status" value="1"/>
</dbReference>
<keyword evidence="2" id="KW-0805">Transcription regulation</keyword>
<dbReference type="EMBL" id="JAPQKN010000001">
    <property type="protein sequence ID" value="KAJ5174388.1"/>
    <property type="molecule type" value="Genomic_DNA"/>
</dbReference>
<name>A0A9W9ID02_9EURO</name>
<evidence type="ECO:0000256" key="3">
    <source>
        <dbReference type="ARBA" id="ARBA00023125"/>
    </source>
</evidence>
<evidence type="ECO:0000256" key="1">
    <source>
        <dbReference type="ARBA" id="ARBA00004123"/>
    </source>
</evidence>
<evidence type="ECO:0000256" key="4">
    <source>
        <dbReference type="ARBA" id="ARBA00023163"/>
    </source>
</evidence>
<dbReference type="InterPro" id="IPR001138">
    <property type="entry name" value="Zn2Cys6_DnaBD"/>
</dbReference>
<organism evidence="7 8">
    <name type="scientific">Penicillium canariense</name>
    <dbReference type="NCBI Taxonomy" id="189055"/>
    <lineage>
        <taxon>Eukaryota</taxon>
        <taxon>Fungi</taxon>
        <taxon>Dikarya</taxon>
        <taxon>Ascomycota</taxon>
        <taxon>Pezizomycotina</taxon>
        <taxon>Eurotiomycetes</taxon>
        <taxon>Eurotiomycetidae</taxon>
        <taxon>Eurotiales</taxon>
        <taxon>Aspergillaceae</taxon>
        <taxon>Penicillium</taxon>
    </lineage>
</organism>
<dbReference type="InterPro" id="IPR050613">
    <property type="entry name" value="Sec_Metabolite_Reg"/>
</dbReference>
<dbReference type="OrthoDB" id="4898680at2759"/>
<dbReference type="CDD" id="cd00067">
    <property type="entry name" value="GAL4"/>
    <property type="match status" value="1"/>
</dbReference>
<dbReference type="SMART" id="SM00066">
    <property type="entry name" value="GAL4"/>
    <property type="match status" value="1"/>
</dbReference>
<dbReference type="CDD" id="cd12148">
    <property type="entry name" value="fungal_TF_MHR"/>
    <property type="match status" value="1"/>
</dbReference>
<evidence type="ECO:0000259" key="6">
    <source>
        <dbReference type="PROSITE" id="PS50048"/>
    </source>
</evidence>
<dbReference type="RefSeq" id="XP_056545996.1">
    <property type="nucleotide sequence ID" value="XM_056682390.1"/>
</dbReference>
<gene>
    <name evidence="7" type="ORF">N7482_000265</name>
</gene>
<comment type="caution">
    <text evidence="7">The sequence shown here is derived from an EMBL/GenBank/DDBJ whole genome shotgun (WGS) entry which is preliminary data.</text>
</comment>
<dbReference type="GO" id="GO:0008270">
    <property type="term" value="F:zinc ion binding"/>
    <property type="evidence" value="ECO:0007669"/>
    <property type="project" value="InterPro"/>
</dbReference>
<dbReference type="GeneID" id="81421566"/>
<reference evidence="7" key="1">
    <citation type="submission" date="2022-11" db="EMBL/GenBank/DDBJ databases">
        <authorList>
            <person name="Petersen C."/>
        </authorList>
    </citation>
    <scope>NUCLEOTIDE SEQUENCE</scope>
    <source>
        <strain evidence="7">IBT 26290</strain>
    </source>
</reference>
<keyword evidence="4" id="KW-0804">Transcription</keyword>
<dbReference type="AlphaFoldDB" id="A0A9W9ID02"/>
<keyword evidence="8" id="KW-1185">Reference proteome</keyword>
<dbReference type="Gene3D" id="4.10.240.10">
    <property type="entry name" value="Zn(2)-C6 fungal-type DNA-binding domain"/>
    <property type="match status" value="1"/>
</dbReference>
<sequence>MASRLAACEACRKAKLACDHQQPVCSRCQKSRGVCIYRTAPFKRRRVEKPSLRSPDLSPSFEPRRNLYPNPGYLGSSSHAAIFKHITPSAEGEQSASNQLLRSDHPSAQWIGDNHLLLQGADVLRHLLTMYSLSAMKDLVLFWLAKGANLALAEPFVAQCAESISQLFTSHDEKWHLVYAQRLLQNSAKPLQFDESSDLLSFSAHFLDHNARWETLGIFFAAVSRATIDIPFFPLLYNTEDQQYTLRRLATKLSDFSLEIALSLDCLNDLQLIVQYENFIVHSYVDGDQSESLFQAESNYPLVSLLHQLTCQGYHTWRKLGDVISSTFALGYHENLEAKAGIPQFLMELRKTAFARIYSADKNIAIFLGRPPRMNKRFCHFQIPACGTRFPSRGRHHTWSPDARAGYRADTCWSALCASLKEEVWELLQDAQDVDCARKASVIQRRAEEQWQALPAHFRLESSLKQCAQSPFDRDFLAHVRLNHLHVLFLLRLLLLNTLTEPDVPIIETAGQMLALVVEIILLRDQLINSGTGLIWKVAYYGLPAAGIILLALLKQHSHSAPGISRTKMLRDLSVFVAEVQIGTIVKTGDPNYALLSKATQTIQRFLDSFNTDTGQPPREAGHDDANEDWAALLSQDLWDFEAGFWQSLADHPSLGVLDPPLPHV</sequence>
<dbReference type="GO" id="GO:0005634">
    <property type="term" value="C:nucleus"/>
    <property type="evidence" value="ECO:0007669"/>
    <property type="project" value="UniProtKB-SubCell"/>
</dbReference>
<comment type="subcellular location">
    <subcellularLocation>
        <location evidence="1">Nucleus</location>
    </subcellularLocation>
</comment>
<dbReference type="Pfam" id="PF00172">
    <property type="entry name" value="Zn_clus"/>
    <property type="match status" value="1"/>
</dbReference>
<dbReference type="PROSITE" id="PS50048">
    <property type="entry name" value="ZN2_CY6_FUNGAL_2"/>
    <property type="match status" value="1"/>
</dbReference>
<dbReference type="PROSITE" id="PS00463">
    <property type="entry name" value="ZN2_CY6_FUNGAL_1"/>
    <property type="match status" value="1"/>
</dbReference>
<protein>
    <recommendedName>
        <fullName evidence="6">Zn(2)-C6 fungal-type domain-containing protein</fullName>
    </recommendedName>
</protein>
<evidence type="ECO:0000256" key="2">
    <source>
        <dbReference type="ARBA" id="ARBA00023015"/>
    </source>
</evidence>
<evidence type="ECO:0000256" key="5">
    <source>
        <dbReference type="ARBA" id="ARBA00023242"/>
    </source>
</evidence>
<dbReference type="PANTHER" id="PTHR31001:SF40">
    <property type="entry name" value="ZN(II)2CYS6 TRANSCRIPTION FACTOR (EUROFUNG)"/>
    <property type="match status" value="1"/>
</dbReference>
<dbReference type="GO" id="GO:0003677">
    <property type="term" value="F:DNA binding"/>
    <property type="evidence" value="ECO:0007669"/>
    <property type="project" value="UniProtKB-KW"/>
</dbReference>
<accession>A0A9W9ID02</accession>
<proteinExistence type="predicted"/>
<dbReference type="SUPFAM" id="SSF57701">
    <property type="entry name" value="Zn2/Cys6 DNA-binding domain"/>
    <property type="match status" value="1"/>
</dbReference>
<evidence type="ECO:0000313" key="8">
    <source>
        <dbReference type="Proteomes" id="UP001149163"/>
    </source>
</evidence>
<keyword evidence="3" id="KW-0238">DNA-binding</keyword>
<feature type="domain" description="Zn(2)-C6 fungal-type" evidence="6">
    <location>
        <begin position="7"/>
        <end position="37"/>
    </location>
</feature>
<reference evidence="7" key="2">
    <citation type="journal article" date="2023" name="IMA Fungus">
        <title>Comparative genomic study of the Penicillium genus elucidates a diverse pangenome and 15 lateral gene transfer events.</title>
        <authorList>
            <person name="Petersen C."/>
            <person name="Sorensen T."/>
            <person name="Nielsen M.R."/>
            <person name="Sondergaard T.E."/>
            <person name="Sorensen J.L."/>
            <person name="Fitzpatrick D.A."/>
            <person name="Frisvad J.C."/>
            <person name="Nielsen K.L."/>
        </authorList>
    </citation>
    <scope>NUCLEOTIDE SEQUENCE</scope>
    <source>
        <strain evidence="7">IBT 26290</strain>
    </source>
</reference>
<dbReference type="InterPro" id="IPR036864">
    <property type="entry name" value="Zn2-C6_fun-type_DNA-bd_sf"/>
</dbReference>
<evidence type="ECO:0000313" key="7">
    <source>
        <dbReference type="EMBL" id="KAJ5174388.1"/>
    </source>
</evidence>
<dbReference type="GO" id="GO:0000981">
    <property type="term" value="F:DNA-binding transcription factor activity, RNA polymerase II-specific"/>
    <property type="evidence" value="ECO:0007669"/>
    <property type="project" value="InterPro"/>
</dbReference>
<dbReference type="Proteomes" id="UP001149163">
    <property type="component" value="Unassembled WGS sequence"/>
</dbReference>